<dbReference type="NCBIfam" id="TIGR01509">
    <property type="entry name" value="HAD-SF-IA-v3"/>
    <property type="match status" value="1"/>
</dbReference>
<reference evidence="4" key="1">
    <citation type="submission" date="2020-02" db="EMBL/GenBank/DDBJ databases">
        <authorList>
            <person name="Shen X.-R."/>
            <person name="Zhang Y.-X."/>
        </authorList>
    </citation>
    <scope>NUCLEOTIDE SEQUENCE</scope>
    <source>
        <strain evidence="4">SYP-B3998</strain>
    </source>
</reference>
<keyword evidence="3" id="KW-0460">Magnesium</keyword>
<dbReference type="InterPro" id="IPR006439">
    <property type="entry name" value="HAD-SF_hydro_IA"/>
</dbReference>
<dbReference type="GO" id="GO:0016787">
    <property type="term" value="F:hydrolase activity"/>
    <property type="evidence" value="ECO:0007669"/>
    <property type="project" value="UniProtKB-KW"/>
</dbReference>
<protein>
    <submittedName>
        <fullName evidence="4">HAD family hydrolase</fullName>
    </submittedName>
</protein>
<dbReference type="Pfam" id="PF00702">
    <property type="entry name" value="Hydrolase"/>
    <property type="match status" value="1"/>
</dbReference>
<dbReference type="Gene3D" id="3.40.50.1000">
    <property type="entry name" value="HAD superfamily/HAD-like"/>
    <property type="match status" value="1"/>
</dbReference>
<dbReference type="InterPro" id="IPR051400">
    <property type="entry name" value="HAD-like_hydrolase"/>
</dbReference>
<evidence type="ECO:0000256" key="3">
    <source>
        <dbReference type="ARBA" id="ARBA00022842"/>
    </source>
</evidence>
<dbReference type="SFLD" id="SFLDS00003">
    <property type="entry name" value="Haloacid_Dehalogenase"/>
    <property type="match status" value="1"/>
</dbReference>
<dbReference type="NCBIfam" id="TIGR01549">
    <property type="entry name" value="HAD-SF-IA-v1"/>
    <property type="match status" value="1"/>
</dbReference>
<dbReference type="Gene3D" id="1.20.120.710">
    <property type="entry name" value="Haloacid dehalogenase hydrolase-like domain"/>
    <property type="match status" value="1"/>
</dbReference>
<comment type="caution">
    <text evidence="4">The sequence shown here is derived from an EMBL/GenBank/DDBJ whole genome shotgun (WGS) entry which is preliminary data.</text>
</comment>
<dbReference type="SUPFAM" id="SSF56784">
    <property type="entry name" value="HAD-like"/>
    <property type="match status" value="1"/>
</dbReference>
<evidence type="ECO:0000256" key="1">
    <source>
        <dbReference type="ARBA" id="ARBA00001946"/>
    </source>
</evidence>
<dbReference type="InterPro" id="IPR036412">
    <property type="entry name" value="HAD-like_sf"/>
</dbReference>
<comment type="cofactor">
    <cofactor evidence="1">
        <name>Mg(2+)</name>
        <dbReference type="ChEBI" id="CHEBI:18420"/>
    </cofactor>
</comment>
<keyword evidence="2 4" id="KW-0378">Hydrolase</keyword>
<dbReference type="PANTHER" id="PTHR46470">
    <property type="entry name" value="N-ACYLNEURAMINATE-9-PHOSPHATASE"/>
    <property type="match status" value="1"/>
</dbReference>
<dbReference type="SFLD" id="SFLDG01129">
    <property type="entry name" value="C1.5:_HAD__Beta-PGM__Phosphata"/>
    <property type="match status" value="1"/>
</dbReference>
<dbReference type="InterPro" id="IPR023214">
    <property type="entry name" value="HAD_sf"/>
</dbReference>
<dbReference type="EMBL" id="JAAIKC010000006">
    <property type="protein sequence ID" value="NEW07793.1"/>
    <property type="molecule type" value="Genomic_DNA"/>
</dbReference>
<sequence length="232" mass="27028">MKLILFDLDDTLFDFTRTWNVVLKMMFAEHAATKKYETEAFFAAFQKKSDELYYLYEQRSCSIEAYRNRRLIETLADYQYRMTDEEATAFNLDFVNRYVISLQPEPEVLEMLQRLEEKYLLGIITNGPHDMQEGKIERLGLEGLFPAKQVWISNVVGIAKPDPRIYQLALDYFNVKAEEALFVGDSWEADVAGPIRVGMKAIWLNKYGKPPKDDVEPLATVTRLHELIDHLL</sequence>
<name>A0A6G4A007_9BACL</name>
<dbReference type="RefSeq" id="WP_163949402.1">
    <property type="nucleotide sequence ID" value="NZ_JAAIKC010000006.1"/>
</dbReference>
<proteinExistence type="predicted"/>
<dbReference type="GO" id="GO:0044281">
    <property type="term" value="P:small molecule metabolic process"/>
    <property type="evidence" value="ECO:0007669"/>
    <property type="project" value="UniProtKB-ARBA"/>
</dbReference>
<evidence type="ECO:0000313" key="4">
    <source>
        <dbReference type="EMBL" id="NEW07793.1"/>
    </source>
</evidence>
<accession>A0A6G4A007</accession>
<organism evidence="4">
    <name type="scientific">Paenibacillus sp. SYP-B3998</name>
    <dbReference type="NCBI Taxonomy" id="2678564"/>
    <lineage>
        <taxon>Bacteria</taxon>
        <taxon>Bacillati</taxon>
        <taxon>Bacillota</taxon>
        <taxon>Bacilli</taxon>
        <taxon>Bacillales</taxon>
        <taxon>Paenibacillaceae</taxon>
        <taxon>Paenibacillus</taxon>
    </lineage>
</organism>
<dbReference type="AlphaFoldDB" id="A0A6G4A007"/>
<evidence type="ECO:0000256" key="2">
    <source>
        <dbReference type="ARBA" id="ARBA00022801"/>
    </source>
</evidence>
<gene>
    <name evidence="4" type="ORF">GK047_17470</name>
</gene>
<dbReference type="PRINTS" id="PR00413">
    <property type="entry name" value="HADHALOGNASE"/>
</dbReference>